<keyword evidence="2" id="KW-1133">Transmembrane helix</keyword>
<dbReference type="OrthoDB" id="372506at2759"/>
<feature type="transmembrane region" description="Helical" evidence="2">
    <location>
        <begin position="720"/>
        <end position="739"/>
    </location>
</feature>
<feature type="transmembrane region" description="Helical" evidence="2">
    <location>
        <begin position="342"/>
        <end position="362"/>
    </location>
</feature>
<feature type="transmembrane region" description="Helical" evidence="2">
    <location>
        <begin position="1036"/>
        <end position="1066"/>
    </location>
</feature>
<accession>A0A1A7VCE1</accession>
<reference evidence="6" key="3">
    <citation type="submission" date="2016-05" db="EMBL/GenBank/DDBJ databases">
        <authorList>
            <person name="Sharaf Hazem."/>
        </authorList>
    </citation>
    <scope>NUCLEOTIDE SEQUENCE [LARGE SCALE GENOMIC DNA]</scope>
    <source>
        <strain evidence="6">H</strain>
    </source>
</reference>
<proteinExistence type="predicted"/>
<dbReference type="EMBL" id="CWHR02000004">
    <property type="protein sequence ID" value="SBO22520.1"/>
    <property type="molecule type" value="Genomic_DNA"/>
</dbReference>
<feature type="transmembrane region" description="Helical" evidence="2">
    <location>
        <begin position="873"/>
        <end position="891"/>
    </location>
</feature>
<evidence type="ECO:0000313" key="6">
    <source>
        <dbReference type="Proteomes" id="UP000182142"/>
    </source>
</evidence>
<dbReference type="Proteomes" id="UP000182128">
    <property type="component" value="Unassembled WGS sequence"/>
</dbReference>
<protein>
    <submittedName>
        <fullName evidence="3">Uncharacterized protein</fullName>
    </submittedName>
</protein>
<reference evidence="5" key="1">
    <citation type="submission" date="2016-05" db="EMBL/GenBank/DDBJ databases">
        <authorList>
            <person name="Sharaf H."/>
        </authorList>
    </citation>
    <scope>NUCLEOTIDE SEQUENCE [LARGE SCALE GENOMIC DNA]</scope>
    <source>
        <strain evidence="5">H</strain>
    </source>
</reference>
<feature type="transmembrane region" description="Helical" evidence="2">
    <location>
        <begin position="682"/>
        <end position="699"/>
    </location>
</feature>
<evidence type="ECO:0000313" key="3">
    <source>
        <dbReference type="EMBL" id="SBO19657.1"/>
    </source>
</evidence>
<evidence type="ECO:0000313" key="5">
    <source>
        <dbReference type="Proteomes" id="UP000182128"/>
    </source>
</evidence>
<organism evidence="3 5">
    <name type="scientific">Plasmodium knowlesi (strain H)</name>
    <dbReference type="NCBI Taxonomy" id="5851"/>
    <lineage>
        <taxon>Eukaryota</taxon>
        <taxon>Sar</taxon>
        <taxon>Alveolata</taxon>
        <taxon>Apicomplexa</taxon>
        <taxon>Aconoidasida</taxon>
        <taxon>Haemosporida</taxon>
        <taxon>Plasmodiidae</taxon>
        <taxon>Plasmodium</taxon>
        <taxon>Plasmodium (Plasmodium)</taxon>
    </lineage>
</organism>
<dbReference type="VEuPathDB" id="PlasmoDB:PKNH_1342600"/>
<evidence type="ECO:0000313" key="4">
    <source>
        <dbReference type="EMBL" id="SBO22520.1"/>
    </source>
</evidence>
<dbReference type="EMBL" id="CWHQ02000001">
    <property type="protein sequence ID" value="SBO19657.1"/>
    <property type="molecule type" value="Genomic_DNA"/>
</dbReference>
<feature type="transmembrane region" description="Helical" evidence="2">
    <location>
        <begin position="659"/>
        <end position="676"/>
    </location>
</feature>
<feature type="transmembrane region" description="Helical" evidence="2">
    <location>
        <begin position="759"/>
        <end position="778"/>
    </location>
</feature>
<feature type="transmembrane region" description="Helical" evidence="2">
    <location>
        <begin position="898"/>
        <end position="919"/>
    </location>
</feature>
<feature type="transmembrane region" description="Helical" evidence="2">
    <location>
        <begin position="468"/>
        <end position="485"/>
    </location>
</feature>
<feature type="compositionally biased region" description="Basic and acidic residues" evidence="1">
    <location>
        <begin position="559"/>
        <end position="569"/>
    </location>
</feature>
<feature type="transmembrane region" description="Helical" evidence="2">
    <location>
        <begin position="939"/>
        <end position="960"/>
    </location>
</feature>
<name>A0A1A7VCE1_PLAKH</name>
<dbReference type="Proteomes" id="UP000182142">
    <property type="component" value="Unassembled WGS sequence"/>
</dbReference>
<feature type="region of interest" description="Disordered" evidence="1">
    <location>
        <begin position="559"/>
        <end position="612"/>
    </location>
</feature>
<reference evidence="3" key="2">
    <citation type="submission" date="2016-05" db="EMBL/GenBank/DDBJ databases">
        <authorList>
            <person name="Lavstsen T."/>
            <person name="Jespersen J.S."/>
        </authorList>
    </citation>
    <scope>NUCLEOTIDE SEQUENCE [LARGE SCALE GENOMIC DNA]</scope>
</reference>
<keyword evidence="2" id="KW-0472">Membrane</keyword>
<gene>
    <name evidence="3" type="ORF">PKNA1_C2_1342600</name>
    <name evidence="4" type="ORF">PKNA1_H1_1342600</name>
</gene>
<feature type="compositionally biased region" description="Polar residues" evidence="1">
    <location>
        <begin position="586"/>
        <end position="595"/>
    </location>
</feature>
<evidence type="ECO:0000256" key="2">
    <source>
        <dbReference type="SAM" id="Phobius"/>
    </source>
</evidence>
<feature type="transmembrane region" description="Helical" evidence="2">
    <location>
        <begin position="847"/>
        <end position="867"/>
    </location>
</feature>
<feature type="transmembrane region" description="Helical" evidence="2">
    <location>
        <begin position="626"/>
        <end position="647"/>
    </location>
</feature>
<dbReference type="AlphaFoldDB" id="A0A1A7VCE1"/>
<evidence type="ECO:0000256" key="1">
    <source>
        <dbReference type="SAM" id="MobiDB-lite"/>
    </source>
</evidence>
<feature type="transmembrane region" description="Helical" evidence="2">
    <location>
        <begin position="1078"/>
        <end position="1099"/>
    </location>
</feature>
<keyword evidence="2" id="KW-0812">Transmembrane</keyword>
<sequence>MLRNTGKVSTAASEKAKEKNKIYNRRIDKEIENLKQSKLFDDNNVYITVSQEKEEVQNNNHVVFGHSLDNTEKNTYLLLLETFSDEYFQSDNFFVRNFMSHIKIVKEKITDGDFPKTVDGNSNTFLLTEVYKYGEYKNTLCPFFGLYETLCLESIFESFQNFLSEICFFRQIFETFKNGFMREQRMFGGMSEEDREEENFPWEGRESSEFSFFTNTFFEIIYKDFTTHLQTIQREIITKLQEDEKYQEISFYENFSEFFYKYYRIKESVVFSFFVFEDYPFSKPYVNIENLPFCFYKKKTHKKLKGDKYNQKNILNILLHQKNEGWIPKITIGNLFEECQKLVHVIFFFYQYKVYLFFYYLMKHKIFVNFFKSNFKVNLETYPLVYAYVAAVDRRLVAQKTKRKKNYSNLMYSIDNCEYINQDFFLYKFFYNYKKIKSKLASPLFDDEDKTTALTGNLMQIKKKRYKYYIYLFFLLFLFFLPLFIKNVFIYQTEEIQYYLQNAGNTHFMHFENVPIERQGLGNHPLFWIYMAGISRVTSAWMGDGVKKGHPGQGAHIVREKADTEEASKQGDNFIRSSDRREESQEASVQNSTESTPHDRGKSNGLSENVKNTQNEGKYDVSAKGLSTVLLAISEFVFFTLGIIYNLRLLKKRIEHNNLVLNICSAMLILYSPIFISKNTNYVTTLSLGLLFWAINFILHKRMFMSICVYFIAIYFDLRNLFFFVPFLFIYVYISSIYVRRKGNKVKSSLKNWCHVCMYVVLYILSYGVITYFLFYIFSADQIGWVGTAKRCVHFLGAHLERTGEAFVGRSHLASSIRAATKGNGNTYTGNFVDGGDMHIIYNSHRVQIFFLSLIPHILSALINYLLVMNTIAKLYVSLAASCIIFFFTSWGDINSCYYLLTVLYILQFLFINVVRSSSLMFNALISSSIILTSDNFNVYLFCLSILYFVLHIYLMFPWVNLLPNVNYHFRVCLHLVSEVWMYIVCKMHYLYETSIKDIALSFVVILFPNHSSAMTPLHEKNTRYIIQRKEIQRKIIFCLCSHLSLDFLHLPLTCFSLALFLLLGFLRLYSPQRSLRIALFTLNCLVVTTLLAILLLFYTKRKKFRKLDFLSTPHSARKRAFPQERPKKL</sequence>